<evidence type="ECO:0000313" key="7">
    <source>
        <dbReference type="Proteomes" id="UP000299102"/>
    </source>
</evidence>
<dbReference type="Gene3D" id="1.10.720.30">
    <property type="entry name" value="SAP domain"/>
    <property type="match status" value="1"/>
</dbReference>
<dbReference type="GO" id="GO:0006357">
    <property type="term" value="P:regulation of transcription by RNA polymerase II"/>
    <property type="evidence" value="ECO:0007669"/>
    <property type="project" value="TreeGrafter"/>
</dbReference>
<protein>
    <submittedName>
        <fullName evidence="6">Scaffold attachment factor B2</fullName>
    </submittedName>
</protein>
<name>A0A4C1VJX0_EUMVA</name>
<comment type="caution">
    <text evidence="6">The sequence shown here is derived from an EMBL/GenBank/DDBJ whole genome shotgun (WGS) entry which is preliminary data.</text>
</comment>
<dbReference type="InterPro" id="IPR036361">
    <property type="entry name" value="SAP_dom_sf"/>
</dbReference>
<feature type="region of interest" description="Disordered" evidence="4">
    <location>
        <begin position="45"/>
        <end position="173"/>
    </location>
</feature>
<keyword evidence="2" id="KW-0694">RNA-binding</keyword>
<dbReference type="AlphaFoldDB" id="A0A4C1VJX0"/>
<evidence type="ECO:0000256" key="2">
    <source>
        <dbReference type="ARBA" id="ARBA00022884"/>
    </source>
</evidence>
<dbReference type="GO" id="GO:0043565">
    <property type="term" value="F:sequence-specific DNA binding"/>
    <property type="evidence" value="ECO:0007669"/>
    <property type="project" value="TreeGrafter"/>
</dbReference>
<reference evidence="6 7" key="1">
    <citation type="journal article" date="2019" name="Commun. Biol.">
        <title>The bagworm genome reveals a unique fibroin gene that provides high tensile strength.</title>
        <authorList>
            <person name="Kono N."/>
            <person name="Nakamura H."/>
            <person name="Ohtoshi R."/>
            <person name="Tomita M."/>
            <person name="Numata K."/>
            <person name="Arakawa K."/>
        </authorList>
    </citation>
    <scope>NUCLEOTIDE SEQUENCE [LARGE SCALE GENOMIC DNA]</scope>
</reference>
<proteinExistence type="predicted"/>
<comment type="subcellular location">
    <subcellularLocation>
        <location evidence="1">Nucleus</location>
    </subcellularLocation>
</comment>
<dbReference type="PANTHER" id="PTHR15683">
    <property type="entry name" value="SCAFFOLD ATTACHMENT FACTOR B-RELATED"/>
    <property type="match status" value="1"/>
</dbReference>
<dbReference type="GO" id="GO:0050684">
    <property type="term" value="P:regulation of mRNA processing"/>
    <property type="evidence" value="ECO:0007669"/>
    <property type="project" value="TreeGrafter"/>
</dbReference>
<dbReference type="EMBL" id="BGZK01000355">
    <property type="protein sequence ID" value="GBP38899.1"/>
    <property type="molecule type" value="Genomic_DNA"/>
</dbReference>
<dbReference type="SMART" id="SM00513">
    <property type="entry name" value="SAP"/>
    <property type="match status" value="1"/>
</dbReference>
<evidence type="ECO:0000259" key="5">
    <source>
        <dbReference type="PROSITE" id="PS50800"/>
    </source>
</evidence>
<accession>A0A4C1VJX0</accession>
<feature type="compositionally biased region" description="Basic and acidic residues" evidence="4">
    <location>
        <begin position="103"/>
        <end position="122"/>
    </location>
</feature>
<gene>
    <name evidence="6" type="primary">SAFB2</name>
    <name evidence="6" type="ORF">EVAR_32415_1</name>
</gene>
<feature type="compositionally biased region" description="Basic and acidic residues" evidence="4">
    <location>
        <begin position="150"/>
        <end position="163"/>
    </location>
</feature>
<dbReference type="STRING" id="151549.A0A4C1VJX0"/>
<dbReference type="Proteomes" id="UP000299102">
    <property type="component" value="Unassembled WGS sequence"/>
</dbReference>
<evidence type="ECO:0000313" key="6">
    <source>
        <dbReference type="EMBL" id="GBP38899.1"/>
    </source>
</evidence>
<feature type="compositionally biased region" description="Basic and acidic residues" evidence="4">
    <location>
        <begin position="45"/>
        <end position="62"/>
    </location>
</feature>
<dbReference type="PANTHER" id="PTHR15683:SF8">
    <property type="entry name" value="SCAFFOLD ATTACHMENT FACTOR B, ISOFORM B"/>
    <property type="match status" value="1"/>
</dbReference>
<keyword evidence="3" id="KW-0539">Nucleus</keyword>
<dbReference type="InterPro" id="IPR003034">
    <property type="entry name" value="SAP_dom"/>
</dbReference>
<feature type="compositionally biased region" description="Acidic residues" evidence="4">
    <location>
        <begin position="89"/>
        <end position="102"/>
    </location>
</feature>
<dbReference type="GO" id="GO:0003723">
    <property type="term" value="F:RNA binding"/>
    <property type="evidence" value="ECO:0007669"/>
    <property type="project" value="UniProtKB-KW"/>
</dbReference>
<dbReference type="SUPFAM" id="SSF68906">
    <property type="entry name" value="SAP domain"/>
    <property type="match status" value="1"/>
</dbReference>
<keyword evidence="7" id="KW-1185">Reference proteome</keyword>
<dbReference type="Pfam" id="PF02037">
    <property type="entry name" value="SAP"/>
    <property type="match status" value="1"/>
</dbReference>
<evidence type="ECO:0000256" key="1">
    <source>
        <dbReference type="ARBA" id="ARBA00004123"/>
    </source>
</evidence>
<organism evidence="6 7">
    <name type="scientific">Eumeta variegata</name>
    <name type="common">Bagworm moth</name>
    <name type="synonym">Eumeta japonica</name>
    <dbReference type="NCBI Taxonomy" id="151549"/>
    <lineage>
        <taxon>Eukaryota</taxon>
        <taxon>Metazoa</taxon>
        <taxon>Ecdysozoa</taxon>
        <taxon>Arthropoda</taxon>
        <taxon>Hexapoda</taxon>
        <taxon>Insecta</taxon>
        <taxon>Pterygota</taxon>
        <taxon>Neoptera</taxon>
        <taxon>Endopterygota</taxon>
        <taxon>Lepidoptera</taxon>
        <taxon>Glossata</taxon>
        <taxon>Ditrysia</taxon>
        <taxon>Tineoidea</taxon>
        <taxon>Psychidae</taxon>
        <taxon>Oiketicinae</taxon>
        <taxon>Eumeta</taxon>
    </lineage>
</organism>
<feature type="compositionally biased region" description="Basic and acidic residues" evidence="4">
    <location>
        <begin position="129"/>
        <end position="140"/>
    </location>
</feature>
<dbReference type="OrthoDB" id="6159259at2759"/>
<evidence type="ECO:0000256" key="3">
    <source>
        <dbReference type="ARBA" id="ARBA00023242"/>
    </source>
</evidence>
<feature type="domain" description="SAP" evidence="5">
    <location>
        <begin position="8"/>
        <end position="42"/>
    </location>
</feature>
<sequence length="214" mass="24667">MSDRKRSLNDLRVIDLRLELEKRNLDKSGVRCVLVQRLSKYLEEEGHDPDTFKFELAADKTPNKRTRRSDSIVEQEPEETETPVMEDMIVQDDAGEEDETEQPEVKLEVVSDEPLKQEKMDVESTNEPKTSRKRESKDEPEVPQSKKLCLKKEIKLEDDHKAPENNTDAEDSINLDLGDDELLNEEVRFYVFRVTVKLSSADAKLANGFAMDID</sequence>
<dbReference type="PROSITE" id="PS50800">
    <property type="entry name" value="SAP"/>
    <property type="match status" value="1"/>
</dbReference>
<dbReference type="GO" id="GO:0005634">
    <property type="term" value="C:nucleus"/>
    <property type="evidence" value="ECO:0007669"/>
    <property type="project" value="UniProtKB-SubCell"/>
</dbReference>
<dbReference type="InterPro" id="IPR051738">
    <property type="entry name" value="SAF_Modulators"/>
</dbReference>
<evidence type="ECO:0000256" key="4">
    <source>
        <dbReference type="SAM" id="MobiDB-lite"/>
    </source>
</evidence>